<dbReference type="SUPFAM" id="SSF53335">
    <property type="entry name" value="S-adenosyl-L-methionine-dependent methyltransferases"/>
    <property type="match status" value="1"/>
</dbReference>
<dbReference type="Pfam" id="PF13578">
    <property type="entry name" value="Methyltransf_24"/>
    <property type="match status" value="1"/>
</dbReference>
<keyword evidence="2" id="KW-1185">Reference proteome</keyword>
<evidence type="ECO:0000313" key="2">
    <source>
        <dbReference type="Proteomes" id="UP000261284"/>
    </source>
</evidence>
<reference evidence="1 2" key="1">
    <citation type="submission" date="2018-08" db="EMBL/GenBank/DDBJ databases">
        <title>Chitinophagaceae sp. K23C18032701, a novel bacterium isolated from forest soil.</title>
        <authorList>
            <person name="Wang C."/>
        </authorList>
    </citation>
    <scope>NUCLEOTIDE SEQUENCE [LARGE SCALE GENOMIC DNA]</scope>
    <source>
        <strain evidence="1 2">K23C18032701</strain>
    </source>
</reference>
<comment type="caution">
    <text evidence="1">The sequence shown here is derived from an EMBL/GenBank/DDBJ whole genome shotgun (WGS) entry which is preliminary data.</text>
</comment>
<gene>
    <name evidence="1" type="ORF">DXN05_18360</name>
</gene>
<dbReference type="OrthoDB" id="799111at2"/>
<keyword evidence="1" id="KW-0489">Methyltransferase</keyword>
<accession>A0A3E1NGN1</accession>
<name>A0A3E1NGN1_9BACT</name>
<dbReference type="GO" id="GO:0008168">
    <property type="term" value="F:methyltransferase activity"/>
    <property type="evidence" value="ECO:0007669"/>
    <property type="project" value="UniProtKB-KW"/>
</dbReference>
<sequence length="412" mass="47779">MNRTALLNHLIAQRNAASYLELGVNNENLNFIHIQCAHKTGVDTRPVSTFQGTTDAFFEQNTQSFDVIFIDAMHTEEQVLKDFANASRCVSPNGVIVLHDCLPPDAWHQRAPELFTEGETWNGTVWKAALRIFNQTTHRCTLVDTDWGCGIIDFAAAQQPACIQLPQQLYYEQHFRLLSRYCSTVADYLRNQVKLFYHLACMHEWQPVFEEQMQQLQQQGFTAIELSVLGSEQDLQQVRDTCRKLGIQYNLNFHSPELTYFETPAMLAIESHARRYNGYVLYLHSKGVSNPHHWPKARWRRLMMEQLVQNWQQCAIQLPYYDAIGVNWRDMPPVSHFSGNFWYAATGYIRSLADFREYYESPRYHIGDSINARRLGCEFWIGSGGRRPNVLSLVCRNVDFCQDAYWHSNAMA</sequence>
<dbReference type="RefSeq" id="WP_116848732.1">
    <property type="nucleotide sequence ID" value="NZ_QTJU01000007.1"/>
</dbReference>
<organism evidence="1 2">
    <name type="scientific">Deminuibacter soli</name>
    <dbReference type="NCBI Taxonomy" id="2291815"/>
    <lineage>
        <taxon>Bacteria</taxon>
        <taxon>Pseudomonadati</taxon>
        <taxon>Bacteroidota</taxon>
        <taxon>Chitinophagia</taxon>
        <taxon>Chitinophagales</taxon>
        <taxon>Chitinophagaceae</taxon>
        <taxon>Deminuibacter</taxon>
    </lineage>
</organism>
<dbReference type="Gene3D" id="3.40.50.150">
    <property type="entry name" value="Vaccinia Virus protein VP39"/>
    <property type="match status" value="1"/>
</dbReference>
<dbReference type="EMBL" id="QTJU01000007">
    <property type="protein sequence ID" value="RFM26948.1"/>
    <property type="molecule type" value="Genomic_DNA"/>
</dbReference>
<keyword evidence="1" id="KW-0808">Transferase</keyword>
<dbReference type="InterPro" id="IPR029063">
    <property type="entry name" value="SAM-dependent_MTases_sf"/>
</dbReference>
<dbReference type="Proteomes" id="UP000261284">
    <property type="component" value="Unassembled WGS sequence"/>
</dbReference>
<evidence type="ECO:0000313" key="1">
    <source>
        <dbReference type="EMBL" id="RFM26948.1"/>
    </source>
</evidence>
<protein>
    <submittedName>
        <fullName evidence="1">Class I SAM-dependent methyltransferase</fullName>
    </submittedName>
</protein>
<dbReference type="GO" id="GO:0032259">
    <property type="term" value="P:methylation"/>
    <property type="evidence" value="ECO:0007669"/>
    <property type="project" value="UniProtKB-KW"/>
</dbReference>
<dbReference type="AlphaFoldDB" id="A0A3E1NGN1"/>
<proteinExistence type="predicted"/>